<feature type="domain" description="Carboxylesterase type B" evidence="3">
    <location>
        <begin position="196"/>
        <end position="698"/>
    </location>
</feature>
<dbReference type="PANTHER" id="PTHR11559">
    <property type="entry name" value="CARBOXYLESTERASE"/>
    <property type="match status" value="1"/>
</dbReference>
<name>A0A0V1CIE2_TRIBR</name>
<dbReference type="AlphaFoldDB" id="A0A0V1CIE2"/>
<feature type="chain" id="PRO_5006875967" evidence="2">
    <location>
        <begin position="18"/>
        <end position="847"/>
    </location>
</feature>
<feature type="signal peptide" evidence="2">
    <location>
        <begin position="1"/>
        <end position="17"/>
    </location>
</feature>
<sequence length="847" mass="96576">MKLAIIFTVFCLITVDSFVIEEVDAFDALTHLLNLKGKEEADQLVTVQSILKQSTVDAREILRKILQREGDAEILKLVESIEGYILGAAKLHEETEDKMYDLLNQQTSHSTKLELIEKILDNKHRCEDDARQSYPGVHEDLIAAASQRCFSEAIADLTNSMTVKHTYLQYFLLPSFVMFCTMDKGISQSIDDDITTIVNLTVGSVEGLEKFTNGSSLGKVFLGIPYAEAPLFDLRFTSPVPKQPWNSTILKCYSYKANCWQSKSTQNWTSEDCLYLNIYAGEKCNTSLLCPVVVYIPGEQQLQANLHDMLFTSVILKKFSKENLIFVTVQYRLGVFGFFSTGTPDAPGNYGLEDIIEALRFIKREIIAFNGDPYKVTLMGHGDGAVLTSLLTLSPKTKGLFYQAIVMSGTALSPDVFYNYASDYTLLAFRLGCRAHQSMHNMTNLVECMRKVPANQLNFEYDQIRKGKGEFSLEMNIHTISVINETDAILPATSKVLKNTRRPIPYLIGTTKNEFQLDLKSLVWQNDSTDVNLACKLILTASKKEKKDSKTSLKNCIQYYYLKGIFQATTPGSDFNWTNIVQEIINDYRIFSPVYFDASSMRNSGAPVYLYSFDYQSPNFPEQRPLDIAYLFGLNIHSSDKADLDVQQTFLKMLINFIKFGNPTHERVKNVTWTPLALPNGYNYLSINNDLQIEKYYHYGAVMLWQYEFNNQNKKSALKMVTGNIFKQSNNTSSFEETYLMQPLREDDEKYSTVMTPINVTEPWVIHDVAASRILFWACVAVAIFMLISGVFLIICLNQKKCQRQKRRNYISMDSQEKKYPQTAHMYQTCNFEKIREGKATLRIRKG</sequence>
<dbReference type="Pfam" id="PF00135">
    <property type="entry name" value="COesterase"/>
    <property type="match status" value="1"/>
</dbReference>
<organism evidence="4 5">
    <name type="scientific">Trichinella britovi</name>
    <name type="common">Parasitic roundworm</name>
    <dbReference type="NCBI Taxonomy" id="45882"/>
    <lineage>
        <taxon>Eukaryota</taxon>
        <taxon>Metazoa</taxon>
        <taxon>Ecdysozoa</taxon>
        <taxon>Nematoda</taxon>
        <taxon>Enoplea</taxon>
        <taxon>Dorylaimia</taxon>
        <taxon>Trichinellida</taxon>
        <taxon>Trichinellidae</taxon>
        <taxon>Trichinella</taxon>
    </lineage>
</organism>
<keyword evidence="1" id="KW-1133">Transmembrane helix</keyword>
<keyword evidence="1" id="KW-0812">Transmembrane</keyword>
<dbReference type="InterPro" id="IPR002018">
    <property type="entry name" value="CarbesteraseB"/>
</dbReference>
<evidence type="ECO:0000256" key="2">
    <source>
        <dbReference type="SAM" id="SignalP"/>
    </source>
</evidence>
<dbReference type="EMBL" id="JYDI01000188">
    <property type="protein sequence ID" value="KRY49050.1"/>
    <property type="molecule type" value="Genomic_DNA"/>
</dbReference>
<evidence type="ECO:0000313" key="4">
    <source>
        <dbReference type="EMBL" id="KRY49050.1"/>
    </source>
</evidence>
<dbReference type="Proteomes" id="UP000054653">
    <property type="component" value="Unassembled WGS sequence"/>
</dbReference>
<protein>
    <submittedName>
        <fullName evidence="4">Carboxylesterase 4A</fullName>
    </submittedName>
</protein>
<dbReference type="OMA" id="IGQQVEC"/>
<dbReference type="InterPro" id="IPR050309">
    <property type="entry name" value="Type-B_Carboxylest/Lipase"/>
</dbReference>
<keyword evidence="5" id="KW-1185">Reference proteome</keyword>
<dbReference type="ESTHER" id="trisp-e5s9j3">
    <property type="family name" value="Neuroligin"/>
</dbReference>
<dbReference type="SUPFAM" id="SSF53474">
    <property type="entry name" value="alpha/beta-Hydrolases"/>
    <property type="match status" value="1"/>
</dbReference>
<dbReference type="STRING" id="45882.A0A0V1CIE2"/>
<evidence type="ECO:0000256" key="1">
    <source>
        <dbReference type="SAM" id="Phobius"/>
    </source>
</evidence>
<reference evidence="4 5" key="1">
    <citation type="submission" date="2015-01" db="EMBL/GenBank/DDBJ databases">
        <title>Evolution of Trichinella species and genotypes.</title>
        <authorList>
            <person name="Korhonen P.K."/>
            <person name="Edoardo P."/>
            <person name="Giuseppe L.R."/>
            <person name="Gasser R.B."/>
        </authorList>
    </citation>
    <scope>NUCLEOTIDE SEQUENCE [LARGE SCALE GENOMIC DNA]</scope>
    <source>
        <strain evidence="4">ISS120</strain>
    </source>
</reference>
<proteinExistence type="predicted"/>
<evidence type="ECO:0000259" key="3">
    <source>
        <dbReference type="Pfam" id="PF00135"/>
    </source>
</evidence>
<keyword evidence="1" id="KW-0472">Membrane</keyword>
<accession>A0A0V1CIE2</accession>
<dbReference type="Gene3D" id="3.40.50.1820">
    <property type="entry name" value="alpha/beta hydrolase"/>
    <property type="match status" value="1"/>
</dbReference>
<gene>
    <name evidence="4" type="primary">Ces4a</name>
    <name evidence="4" type="ORF">T03_2827</name>
</gene>
<dbReference type="OrthoDB" id="8191300at2759"/>
<comment type="caution">
    <text evidence="4">The sequence shown here is derived from an EMBL/GenBank/DDBJ whole genome shotgun (WGS) entry which is preliminary data.</text>
</comment>
<evidence type="ECO:0000313" key="5">
    <source>
        <dbReference type="Proteomes" id="UP000054653"/>
    </source>
</evidence>
<dbReference type="InterPro" id="IPR029058">
    <property type="entry name" value="AB_hydrolase_fold"/>
</dbReference>
<feature type="transmembrane region" description="Helical" evidence="1">
    <location>
        <begin position="774"/>
        <end position="797"/>
    </location>
</feature>
<keyword evidence="2" id="KW-0732">Signal</keyword>